<comment type="caution">
    <text evidence="1">The sequence shown here is derived from an EMBL/GenBank/DDBJ whole genome shotgun (WGS) entry which is preliminary data.</text>
</comment>
<accession>A0ACB8V0I1</accession>
<proteinExistence type="predicted"/>
<protein>
    <submittedName>
        <fullName evidence="1">Uncharacterized protein</fullName>
    </submittedName>
</protein>
<dbReference type="EMBL" id="JALBCA010000022">
    <property type="protein sequence ID" value="KAI2389693.1"/>
    <property type="molecule type" value="Genomic_DNA"/>
</dbReference>
<gene>
    <name evidence="1" type="ORF">LOY88_001967</name>
</gene>
<evidence type="ECO:0000313" key="1">
    <source>
        <dbReference type="EMBL" id="KAI2389693.1"/>
    </source>
</evidence>
<sequence>MDDLEELRRQLQEERQLRQAAETLASEERRGREAAETRAFEERRGREAAETRASEERRGREAAEAVSAPTDLRTYIWNCHDLSLAIDVVTEPTETTKGETAKATRRYYPSQIIPWEGFTRQQSSIWEVFYKHSSFMSTKQFANSNQMDYIRGIIKPITAEMDLRYYERDTVENHVQSVVEKVYEDNVLRQEFQMVGPVTFESHTNLGVSNQRPTLEDKMQELSLGSNQTAGKIRKGKDIAREDTPLVGQADRFCVYRRGAEGNIPAIAIEYKAPHKLTCDEIITGLSGEIQPARDVIGKEENTSEFYSMRLVTVVITQLFSYMIGKNLQYGYVCTGEAFIFLHIPEDPSIAEYALCVPNQNVQAGCEEDLESTAVARVVSFTLQALASTSPSQKWRNTSKELGIWPVEYEQILEQTPREKRLKGRKALSPIYRGRKPDVPPFRMTLRSCRPTENRPNRSPTPPPPDSPSPASRARGRGSASLPTQTRGANSNRRGGRGRGGRGGAKQSTSSTINIRDRPYCSQKCLLGLRDGSYRDPLCPNFKDHCGKPIPSRDFRKLVRTQLAIDLGNDADCYPLHRSGSYGTLFKIRLSSHGFTFVAKGACYENWKLLLHEQKVYQKLRNIQGDHVPVYLGAITLDKKCPYYFQEGIYTHMILLSWAGAPITRRLTAEPQMHMMIRRSLQAIHNQGVLHGDAEPRNILWNDQCHRPMIVDFGRSSFKEPLGTISPNTMRKNPKDPKNKDPFILEQQTMQHGLESVGILENEIRLPRHYQDWVLGV</sequence>
<organism evidence="1">
    <name type="scientific">Ophidiomyces ophidiicola</name>
    <dbReference type="NCBI Taxonomy" id="1387563"/>
    <lineage>
        <taxon>Eukaryota</taxon>
        <taxon>Fungi</taxon>
        <taxon>Dikarya</taxon>
        <taxon>Ascomycota</taxon>
        <taxon>Pezizomycotina</taxon>
        <taxon>Eurotiomycetes</taxon>
        <taxon>Eurotiomycetidae</taxon>
        <taxon>Onygenales</taxon>
        <taxon>Onygenaceae</taxon>
        <taxon>Ophidiomyces</taxon>
    </lineage>
</organism>
<name>A0ACB8V0I1_9EURO</name>
<reference evidence="1" key="1">
    <citation type="journal article" date="2022" name="bioRxiv">
        <title>Population genetic analysis of Ophidiomyces ophidiicola, the causative agent of snake fungal disease, indicates recent introductions to the USA.</title>
        <authorList>
            <person name="Ladner J.T."/>
            <person name="Palmer J.M."/>
            <person name="Ettinger C.L."/>
            <person name="Stajich J.E."/>
            <person name="Farrell T.M."/>
            <person name="Glorioso B.M."/>
            <person name="Lawson B."/>
            <person name="Price S.J."/>
            <person name="Stengle A.G."/>
            <person name="Grear D.A."/>
            <person name="Lorch J.M."/>
        </authorList>
    </citation>
    <scope>NUCLEOTIDE SEQUENCE</scope>
    <source>
        <strain evidence="1">NWHC 24266-5</strain>
    </source>
</reference>